<feature type="region of interest" description="Disordered" evidence="1">
    <location>
        <begin position="1"/>
        <end position="20"/>
    </location>
</feature>
<keyword evidence="3" id="KW-1185">Reference proteome</keyword>
<feature type="region of interest" description="Disordered" evidence="1">
    <location>
        <begin position="81"/>
        <end position="129"/>
    </location>
</feature>
<sequence length="262" mass="29519">MKPVEEKVEATPGEEEDADADEVIQAIKNTCNEGLGAHKPKAVTDFQVRPADRLSHEIDYRIAEKPVHNILNNNEFRLQREQKGKKREFEKEKRQPPIAEHFRTKSSQVVHPSPSKKHSSVEAIPSGTPLKPSQVVHLISHSMSKGQPPIVEYFRTKPSQDNLPQCSILEPSRPRWRTQALQRRQSSVEPVASGTPLKPSQVVHLIPHSIPKDNLPQWGIPDFIEDLRSTTWDFLCLCGARPELVAQATTCGMRHRPAARAT</sequence>
<evidence type="ECO:0000313" key="2">
    <source>
        <dbReference type="EMBL" id="KDP31673.1"/>
    </source>
</evidence>
<protein>
    <submittedName>
        <fullName evidence="2">Uncharacterized protein</fullName>
    </submittedName>
</protein>
<dbReference type="AlphaFoldDB" id="A0A067K9I6"/>
<accession>A0A067K9I6</accession>
<proteinExistence type="predicted"/>
<name>A0A067K9I6_JATCU</name>
<organism evidence="2 3">
    <name type="scientific">Jatropha curcas</name>
    <name type="common">Barbados nut</name>
    <dbReference type="NCBI Taxonomy" id="180498"/>
    <lineage>
        <taxon>Eukaryota</taxon>
        <taxon>Viridiplantae</taxon>
        <taxon>Streptophyta</taxon>
        <taxon>Embryophyta</taxon>
        <taxon>Tracheophyta</taxon>
        <taxon>Spermatophyta</taxon>
        <taxon>Magnoliopsida</taxon>
        <taxon>eudicotyledons</taxon>
        <taxon>Gunneridae</taxon>
        <taxon>Pentapetalae</taxon>
        <taxon>rosids</taxon>
        <taxon>fabids</taxon>
        <taxon>Malpighiales</taxon>
        <taxon>Euphorbiaceae</taxon>
        <taxon>Crotonoideae</taxon>
        <taxon>Jatropheae</taxon>
        <taxon>Jatropha</taxon>
    </lineage>
</organism>
<dbReference type="EMBL" id="KK914606">
    <property type="protein sequence ID" value="KDP31673.1"/>
    <property type="molecule type" value="Genomic_DNA"/>
</dbReference>
<evidence type="ECO:0000313" key="3">
    <source>
        <dbReference type="Proteomes" id="UP000027138"/>
    </source>
</evidence>
<reference evidence="2 3" key="1">
    <citation type="journal article" date="2014" name="PLoS ONE">
        <title>Global Analysis of Gene Expression Profiles in Physic Nut (Jatropha curcas L.) Seedlings Exposed to Salt Stress.</title>
        <authorList>
            <person name="Zhang L."/>
            <person name="Zhang C."/>
            <person name="Wu P."/>
            <person name="Chen Y."/>
            <person name="Li M."/>
            <person name="Jiang H."/>
            <person name="Wu G."/>
        </authorList>
    </citation>
    <scope>NUCLEOTIDE SEQUENCE [LARGE SCALE GENOMIC DNA]</scope>
    <source>
        <strain evidence="3">cv. GZQX0401</strain>
        <tissue evidence="2">Young leaves</tissue>
    </source>
</reference>
<dbReference type="Proteomes" id="UP000027138">
    <property type="component" value="Unassembled WGS sequence"/>
</dbReference>
<evidence type="ECO:0000256" key="1">
    <source>
        <dbReference type="SAM" id="MobiDB-lite"/>
    </source>
</evidence>
<feature type="compositionally biased region" description="Basic and acidic residues" evidence="1">
    <location>
        <begin position="81"/>
        <end position="103"/>
    </location>
</feature>
<gene>
    <name evidence="2" type="ORF">JCGZ_15276</name>
</gene>